<proteinExistence type="predicted"/>
<reference evidence="1 2" key="1">
    <citation type="submission" date="2020-11" db="EMBL/GenBank/DDBJ databases">
        <title>Kaistella gelatinilytica sp. nov., a flavobacterium isolated from Antarctic Soil.</title>
        <authorList>
            <person name="Li J."/>
        </authorList>
    </citation>
    <scope>NUCLEOTIDE SEQUENCE [LARGE SCALE GENOMIC DNA]</scope>
    <source>
        <strain evidence="1 2">G5-32</strain>
    </source>
</reference>
<dbReference type="PANTHER" id="PTHR34585:SF22">
    <property type="entry name" value="HELIX-TURN-HELIX DOMAIN-CONTAINING PROTEIN"/>
    <property type="match status" value="1"/>
</dbReference>
<comment type="caution">
    <text evidence="1">The sequence shown here is derived from an EMBL/GenBank/DDBJ whole genome shotgun (WGS) entry which is preliminary data.</text>
</comment>
<dbReference type="Proteomes" id="UP000660070">
    <property type="component" value="Unassembled WGS sequence"/>
</dbReference>
<organism evidence="1 2">
    <name type="scientific">Kaistella gelatinilytica</name>
    <dbReference type="NCBI Taxonomy" id="2787636"/>
    <lineage>
        <taxon>Bacteria</taxon>
        <taxon>Pseudomonadati</taxon>
        <taxon>Bacteroidota</taxon>
        <taxon>Flavobacteriia</taxon>
        <taxon>Flavobacteriales</taxon>
        <taxon>Weeksellaceae</taxon>
        <taxon>Chryseobacterium group</taxon>
        <taxon>Kaistella</taxon>
    </lineage>
</organism>
<dbReference type="EMBL" id="JADPVI010000001">
    <property type="protein sequence ID" value="MBF8456164.1"/>
    <property type="molecule type" value="Genomic_DNA"/>
</dbReference>
<evidence type="ECO:0000313" key="1">
    <source>
        <dbReference type="EMBL" id="MBF8456164.1"/>
    </source>
</evidence>
<gene>
    <name evidence="1" type="ORF">IV494_03125</name>
</gene>
<sequence>MKTNNEPNEPEEVTLETVVVILTEILGALKTLPLENVQYYDNADLKKMLNASDSTLHRIRKSNLIPHKKIRGKIYYPKSFFNKAFNQ</sequence>
<accession>A0ABS0F8Y4</accession>
<protein>
    <submittedName>
        <fullName evidence="1">Helix-turn-helix domain-containing protein</fullName>
    </submittedName>
</protein>
<name>A0ABS0F8Y4_9FLAO</name>
<evidence type="ECO:0000313" key="2">
    <source>
        <dbReference type="Proteomes" id="UP000660070"/>
    </source>
</evidence>
<dbReference type="RefSeq" id="WP_196078704.1">
    <property type="nucleotide sequence ID" value="NZ_JADPVI010000001.1"/>
</dbReference>
<dbReference type="PANTHER" id="PTHR34585">
    <property type="match status" value="1"/>
</dbReference>
<keyword evidence="2" id="KW-1185">Reference proteome</keyword>